<keyword evidence="4" id="KW-0804">Transcription</keyword>
<dbReference type="Gene3D" id="1.10.10.10">
    <property type="entry name" value="Winged helix-like DNA-binding domain superfamily/Winged helix DNA-binding domain"/>
    <property type="match status" value="1"/>
</dbReference>
<evidence type="ECO:0000256" key="2">
    <source>
        <dbReference type="ARBA" id="ARBA00023015"/>
    </source>
</evidence>
<organism evidence="7 8">
    <name type="scientific">Kutzneria viridogrisea</name>
    <dbReference type="NCBI Taxonomy" id="47990"/>
    <lineage>
        <taxon>Bacteria</taxon>
        <taxon>Bacillati</taxon>
        <taxon>Actinomycetota</taxon>
        <taxon>Actinomycetes</taxon>
        <taxon>Pseudonocardiales</taxon>
        <taxon>Pseudonocardiaceae</taxon>
        <taxon>Kutzneria</taxon>
    </lineage>
</organism>
<evidence type="ECO:0000313" key="8">
    <source>
        <dbReference type="Proteomes" id="UP000517916"/>
    </source>
</evidence>
<dbReference type="InterPro" id="IPR000847">
    <property type="entry name" value="LysR_HTH_N"/>
</dbReference>
<evidence type="ECO:0000313" key="7">
    <source>
        <dbReference type="EMBL" id="MBA8928738.1"/>
    </source>
</evidence>
<dbReference type="SUPFAM" id="SSF53850">
    <property type="entry name" value="Periplasmic binding protein-like II"/>
    <property type="match status" value="1"/>
</dbReference>
<evidence type="ECO:0000256" key="4">
    <source>
        <dbReference type="ARBA" id="ARBA00023163"/>
    </source>
</evidence>
<keyword evidence="8" id="KW-1185">Reference proteome</keyword>
<feature type="domain" description="HTH lysR-type" evidence="6">
    <location>
        <begin position="4"/>
        <end position="61"/>
    </location>
</feature>
<evidence type="ECO:0000259" key="6">
    <source>
        <dbReference type="PROSITE" id="PS50931"/>
    </source>
</evidence>
<evidence type="ECO:0000256" key="3">
    <source>
        <dbReference type="ARBA" id="ARBA00023125"/>
    </source>
</evidence>
<dbReference type="Gene3D" id="3.40.190.10">
    <property type="entry name" value="Periplasmic binding protein-like II"/>
    <property type="match status" value="2"/>
</dbReference>
<accession>A0ABR6BPA5</accession>
<dbReference type="SUPFAM" id="SSF46785">
    <property type="entry name" value="Winged helix' DNA-binding domain"/>
    <property type="match status" value="1"/>
</dbReference>
<comment type="caution">
    <text evidence="7">The sequence shown here is derived from an EMBL/GenBank/DDBJ whole genome shotgun (WGS) entry which is preliminary data.</text>
</comment>
<proteinExistence type="inferred from homology"/>
<keyword evidence="3 7" id="KW-0238">DNA-binding</keyword>
<evidence type="ECO:0000256" key="5">
    <source>
        <dbReference type="SAM" id="MobiDB-lite"/>
    </source>
</evidence>
<feature type="region of interest" description="Disordered" evidence="5">
    <location>
        <begin position="365"/>
        <end position="385"/>
    </location>
</feature>
<dbReference type="InterPro" id="IPR036390">
    <property type="entry name" value="WH_DNA-bd_sf"/>
</dbReference>
<name>A0ABR6BPA5_9PSEU</name>
<protein>
    <submittedName>
        <fullName evidence="7">DNA-binding transcriptional LysR family regulator</fullName>
    </submittedName>
</protein>
<dbReference type="PANTHER" id="PTHR30346:SF0">
    <property type="entry name" value="HCA OPERON TRANSCRIPTIONAL ACTIVATOR HCAR"/>
    <property type="match status" value="1"/>
</dbReference>
<dbReference type="Pfam" id="PF00126">
    <property type="entry name" value="HTH_1"/>
    <property type="match status" value="1"/>
</dbReference>
<dbReference type="PRINTS" id="PR00039">
    <property type="entry name" value="HTHLYSR"/>
</dbReference>
<sequence length="385" mass="41210">MTGLDLRELECALVLGEELHFGRTAERLYLSQGRVSQLLRSLEDRLGARLFDRTSRRVRPTPFGARFLTELRPAYTGLHGVVEQARAAARGVLGVLRLGFVGMFDEPLSELTGTFGRQNPACHLEFVELPLSDPFGAVRRGEVDAALVLGPVHEPDLMLGATFARHPQTLVLAARHALAAREALSVEELAGCPLIDVAGPAPRYWRESMAPTSTPAGLPIPRGPRISTLQEGLSMIAADRGAMLFCAPTAAALWRRDLSVVPVTGLPEASRALIWHRDAETAAHRALAQVIVDHERASHEGAVETLDVSNGTFMTCWSHEGAQPGDRPPGHQRVDLAGALVGVDRLGVGDEPAHVVVEHDPVAAQDLPGPAHGLAHAHGAQGLGQ</sequence>
<evidence type="ECO:0000256" key="1">
    <source>
        <dbReference type="ARBA" id="ARBA00009437"/>
    </source>
</evidence>
<reference evidence="7 8" key="1">
    <citation type="submission" date="2020-08" db="EMBL/GenBank/DDBJ databases">
        <title>Genomic Encyclopedia of Archaeal and Bacterial Type Strains, Phase II (KMG-II): from individual species to whole genera.</title>
        <authorList>
            <person name="Goeker M."/>
        </authorList>
    </citation>
    <scope>NUCLEOTIDE SEQUENCE [LARGE SCALE GENOMIC DNA]</scope>
    <source>
        <strain evidence="7 8">DSM 43850</strain>
    </source>
</reference>
<gene>
    <name evidence="7" type="ORF">BC739_005955</name>
</gene>
<dbReference type="PROSITE" id="PS50931">
    <property type="entry name" value="HTH_LYSR"/>
    <property type="match status" value="1"/>
</dbReference>
<dbReference type="InterPro" id="IPR036388">
    <property type="entry name" value="WH-like_DNA-bd_sf"/>
</dbReference>
<dbReference type="Proteomes" id="UP000517916">
    <property type="component" value="Unassembled WGS sequence"/>
</dbReference>
<dbReference type="InterPro" id="IPR005119">
    <property type="entry name" value="LysR_subst-bd"/>
</dbReference>
<keyword evidence="2" id="KW-0805">Transcription regulation</keyword>
<feature type="compositionally biased region" description="Low complexity" evidence="5">
    <location>
        <begin position="367"/>
        <end position="385"/>
    </location>
</feature>
<comment type="similarity">
    <text evidence="1">Belongs to the LysR transcriptional regulatory family.</text>
</comment>
<dbReference type="PANTHER" id="PTHR30346">
    <property type="entry name" value="TRANSCRIPTIONAL DUAL REGULATOR HCAR-RELATED"/>
    <property type="match status" value="1"/>
</dbReference>
<dbReference type="Pfam" id="PF03466">
    <property type="entry name" value="LysR_substrate"/>
    <property type="match status" value="1"/>
</dbReference>
<dbReference type="EMBL" id="JACJID010000004">
    <property type="protein sequence ID" value="MBA8928738.1"/>
    <property type="molecule type" value="Genomic_DNA"/>
</dbReference>
<dbReference type="GO" id="GO:0003677">
    <property type="term" value="F:DNA binding"/>
    <property type="evidence" value="ECO:0007669"/>
    <property type="project" value="UniProtKB-KW"/>
</dbReference>